<name>A0AAV6SI37_SOLSE</name>
<feature type="transmembrane region" description="Helical" evidence="13">
    <location>
        <begin position="91"/>
        <end position="111"/>
    </location>
</feature>
<keyword evidence="16" id="KW-1185">Reference proteome</keyword>
<dbReference type="AlphaFoldDB" id="A0AAV6SI37"/>
<keyword evidence="4 13" id="KW-0812">Transmembrane</keyword>
<evidence type="ECO:0000256" key="9">
    <source>
        <dbReference type="ARBA" id="ARBA00023157"/>
    </source>
</evidence>
<gene>
    <name evidence="15" type="ORF">JOB18_050110</name>
</gene>
<evidence type="ECO:0000256" key="13">
    <source>
        <dbReference type="SAM" id="Phobius"/>
    </source>
</evidence>
<dbReference type="GO" id="GO:0005549">
    <property type="term" value="F:odorant binding"/>
    <property type="evidence" value="ECO:0007669"/>
    <property type="project" value="TreeGrafter"/>
</dbReference>
<evidence type="ECO:0000256" key="12">
    <source>
        <dbReference type="ARBA" id="ARBA00023224"/>
    </source>
</evidence>
<accession>A0AAV6SI37</accession>
<feature type="transmembrane region" description="Helical" evidence="13">
    <location>
        <begin position="229"/>
        <end position="253"/>
    </location>
</feature>
<dbReference type="PANTHER" id="PTHR26451">
    <property type="entry name" value="G_PROTEIN_RECEP_F1_2 DOMAIN-CONTAINING PROTEIN"/>
    <property type="match status" value="1"/>
</dbReference>
<dbReference type="SMART" id="SM01381">
    <property type="entry name" value="7TM_GPCR_Srsx"/>
    <property type="match status" value="1"/>
</dbReference>
<evidence type="ECO:0000256" key="3">
    <source>
        <dbReference type="ARBA" id="ARBA00022606"/>
    </source>
</evidence>
<dbReference type="InterPro" id="IPR052921">
    <property type="entry name" value="GPCR1_Superfamily_Member"/>
</dbReference>
<evidence type="ECO:0000256" key="6">
    <source>
        <dbReference type="ARBA" id="ARBA00022989"/>
    </source>
</evidence>
<reference evidence="15 16" key="1">
    <citation type="journal article" date="2021" name="Sci. Rep.">
        <title>Chromosome anchoring in Senegalese sole (Solea senegalensis) reveals sex-associated markers and genome rearrangements in flatfish.</title>
        <authorList>
            <person name="Guerrero-Cozar I."/>
            <person name="Gomez-Garrido J."/>
            <person name="Berbel C."/>
            <person name="Martinez-Blanch J.F."/>
            <person name="Alioto T."/>
            <person name="Claros M.G."/>
            <person name="Gagnaire P.A."/>
            <person name="Manchado M."/>
        </authorList>
    </citation>
    <scope>NUCLEOTIDE SEQUENCE [LARGE SCALE GENOMIC DNA]</scope>
    <source>
        <strain evidence="15">Sse05_10M</strain>
    </source>
</reference>
<comment type="caution">
    <text evidence="15">The sequence shown here is derived from an EMBL/GenBank/DDBJ whole genome shotgun (WGS) entry which is preliminary data.</text>
</comment>
<dbReference type="GO" id="GO:0004930">
    <property type="term" value="F:G protein-coupled receptor activity"/>
    <property type="evidence" value="ECO:0007669"/>
    <property type="project" value="UniProtKB-KW"/>
</dbReference>
<dbReference type="Proteomes" id="UP000693946">
    <property type="component" value="Linkage Group LG13"/>
</dbReference>
<evidence type="ECO:0000256" key="4">
    <source>
        <dbReference type="ARBA" id="ARBA00022692"/>
    </source>
</evidence>
<feature type="domain" description="G-protein coupled receptors family 1 profile" evidence="14">
    <location>
        <begin position="74"/>
        <end position="324"/>
    </location>
</feature>
<evidence type="ECO:0000259" key="14">
    <source>
        <dbReference type="PROSITE" id="PS50262"/>
    </source>
</evidence>
<feature type="transmembrane region" description="Helical" evidence="13">
    <location>
        <begin position="307"/>
        <end position="327"/>
    </location>
</feature>
<keyword evidence="3" id="KW-0716">Sensory transduction</keyword>
<proteinExistence type="predicted"/>
<evidence type="ECO:0000256" key="8">
    <source>
        <dbReference type="ARBA" id="ARBA00023136"/>
    </source>
</evidence>
<organism evidence="15 16">
    <name type="scientific">Solea senegalensis</name>
    <name type="common">Senegalese sole</name>
    <dbReference type="NCBI Taxonomy" id="28829"/>
    <lineage>
        <taxon>Eukaryota</taxon>
        <taxon>Metazoa</taxon>
        <taxon>Chordata</taxon>
        <taxon>Craniata</taxon>
        <taxon>Vertebrata</taxon>
        <taxon>Euteleostomi</taxon>
        <taxon>Actinopterygii</taxon>
        <taxon>Neopterygii</taxon>
        <taxon>Teleostei</taxon>
        <taxon>Neoteleostei</taxon>
        <taxon>Acanthomorphata</taxon>
        <taxon>Carangaria</taxon>
        <taxon>Pleuronectiformes</taxon>
        <taxon>Pleuronectoidei</taxon>
        <taxon>Soleidae</taxon>
        <taxon>Solea</taxon>
    </lineage>
</organism>
<evidence type="ECO:0000256" key="10">
    <source>
        <dbReference type="ARBA" id="ARBA00023170"/>
    </source>
</evidence>
<sequence>MDAHKNNLKLFRTSESNITTLTRTTLFWMENVTSLVTPLSQPIVFKLEGFHIPPGYGPFLFFLALFNYLVVLFGNGVVMCVIIIDKSLHRPMFVLVCHLVFCDMMGSTAVLPRLMLHFLTGEKRITYVSAIAQAFCVHTYGAAVQTILGAMAYDRYVAVCAPLRYHAIMTPARLHSCCAFSWFVALLCIVVLFALHVNTPLCGNTIRHVYCSNRSILSLACRSTPINNIYGLSMTWCLSTGVFVIIAFTYIQILHTVKQSRGGNRARSKAFQTCASHLVVYLIYEIASLIIILGQRFASVSQNVKKFFSIMFIIIPPAINPIIYGLFSKELRASIIKNFTTELSLKK</sequence>
<evidence type="ECO:0000256" key="5">
    <source>
        <dbReference type="ARBA" id="ARBA00022725"/>
    </source>
</evidence>
<feature type="transmembrane region" description="Helical" evidence="13">
    <location>
        <begin position="274"/>
        <end position="295"/>
    </location>
</feature>
<feature type="transmembrane region" description="Helical" evidence="13">
    <location>
        <begin position="131"/>
        <end position="153"/>
    </location>
</feature>
<comment type="subcellular location">
    <subcellularLocation>
        <location evidence="1">Cell membrane</location>
        <topology evidence="1">Multi-pass membrane protein</topology>
    </subcellularLocation>
</comment>
<feature type="transmembrane region" description="Helical" evidence="13">
    <location>
        <begin position="174"/>
        <end position="195"/>
    </location>
</feature>
<evidence type="ECO:0000313" key="16">
    <source>
        <dbReference type="Proteomes" id="UP000693946"/>
    </source>
</evidence>
<keyword evidence="6 13" id="KW-1133">Transmembrane helix</keyword>
<dbReference type="GO" id="GO:0004984">
    <property type="term" value="F:olfactory receptor activity"/>
    <property type="evidence" value="ECO:0007669"/>
    <property type="project" value="InterPro"/>
</dbReference>
<evidence type="ECO:0000313" key="15">
    <source>
        <dbReference type="EMBL" id="KAG7517149.1"/>
    </source>
</evidence>
<evidence type="ECO:0000256" key="11">
    <source>
        <dbReference type="ARBA" id="ARBA00023180"/>
    </source>
</evidence>
<protein>
    <submittedName>
        <fullName evidence="15">Olfactory receptor 2K2-like</fullName>
    </submittedName>
</protein>
<dbReference type="InterPro" id="IPR017452">
    <property type="entry name" value="GPCR_Rhodpsn_7TM"/>
</dbReference>
<keyword evidence="2" id="KW-1003">Cell membrane</keyword>
<dbReference type="EMBL" id="JAGKHQ010000005">
    <property type="protein sequence ID" value="KAG7517149.1"/>
    <property type="molecule type" value="Genomic_DNA"/>
</dbReference>
<keyword evidence="11" id="KW-0325">Glycoprotein</keyword>
<keyword evidence="10 15" id="KW-0675">Receptor</keyword>
<evidence type="ECO:0000256" key="2">
    <source>
        <dbReference type="ARBA" id="ARBA00022475"/>
    </source>
</evidence>
<keyword evidence="7" id="KW-0297">G-protein coupled receptor</keyword>
<dbReference type="InterPro" id="IPR000725">
    <property type="entry name" value="Olfact_rcpt"/>
</dbReference>
<dbReference type="FunFam" id="1.20.1070.10:FF:000024">
    <property type="entry name" value="Olfactory receptor"/>
    <property type="match status" value="1"/>
</dbReference>
<keyword evidence="5" id="KW-0552">Olfaction</keyword>
<dbReference type="PANTHER" id="PTHR26451:SF889">
    <property type="entry name" value="OLFACTORY RECEPTOR 2A12-LIKE"/>
    <property type="match status" value="1"/>
</dbReference>
<evidence type="ECO:0000256" key="1">
    <source>
        <dbReference type="ARBA" id="ARBA00004651"/>
    </source>
</evidence>
<keyword evidence="9" id="KW-1015">Disulfide bond</keyword>
<keyword evidence="12" id="KW-0807">Transducer</keyword>
<keyword evidence="8 13" id="KW-0472">Membrane</keyword>
<dbReference type="SUPFAM" id="SSF81321">
    <property type="entry name" value="Family A G protein-coupled receptor-like"/>
    <property type="match status" value="1"/>
</dbReference>
<dbReference type="GO" id="GO:0005886">
    <property type="term" value="C:plasma membrane"/>
    <property type="evidence" value="ECO:0007669"/>
    <property type="project" value="UniProtKB-SubCell"/>
</dbReference>
<feature type="transmembrane region" description="Helical" evidence="13">
    <location>
        <begin position="59"/>
        <end position="84"/>
    </location>
</feature>
<dbReference type="PROSITE" id="PS50262">
    <property type="entry name" value="G_PROTEIN_RECEP_F1_2"/>
    <property type="match status" value="1"/>
</dbReference>
<evidence type="ECO:0000256" key="7">
    <source>
        <dbReference type="ARBA" id="ARBA00023040"/>
    </source>
</evidence>
<dbReference type="InterPro" id="IPR000276">
    <property type="entry name" value="GPCR_Rhodpsn"/>
</dbReference>
<dbReference type="Pfam" id="PF13853">
    <property type="entry name" value="7tm_4"/>
    <property type="match status" value="1"/>
</dbReference>